<dbReference type="Pfam" id="PF08379">
    <property type="entry name" value="Bact_transglu_N"/>
    <property type="match status" value="1"/>
</dbReference>
<evidence type="ECO:0000313" key="3">
    <source>
        <dbReference type="Proteomes" id="UP001597044"/>
    </source>
</evidence>
<dbReference type="InterPro" id="IPR013589">
    <property type="entry name" value="Bac_transglu_N"/>
</dbReference>
<dbReference type="InterPro" id="IPR038765">
    <property type="entry name" value="Papain-like_cys_pep_sf"/>
</dbReference>
<evidence type="ECO:0000313" key="2">
    <source>
        <dbReference type="EMBL" id="MFD0950429.1"/>
    </source>
</evidence>
<dbReference type="Pfam" id="PF01841">
    <property type="entry name" value="Transglut_core"/>
    <property type="match status" value="1"/>
</dbReference>
<protein>
    <submittedName>
        <fullName evidence="2">Transglutaminase domain-containing protein</fullName>
    </submittedName>
</protein>
<dbReference type="PANTHER" id="PTHR33490:SF7">
    <property type="entry name" value="BLR2979 PROTEIN"/>
    <property type="match status" value="1"/>
</dbReference>
<dbReference type="RefSeq" id="WP_379071158.1">
    <property type="nucleotide sequence ID" value="NZ_JBHTIT010000001.1"/>
</dbReference>
<evidence type="ECO:0000259" key="1">
    <source>
        <dbReference type="SMART" id="SM00460"/>
    </source>
</evidence>
<reference evidence="3" key="1">
    <citation type="journal article" date="2019" name="Int. J. Syst. Evol. Microbiol.">
        <title>The Global Catalogue of Microorganisms (GCM) 10K type strain sequencing project: providing services to taxonomists for standard genome sequencing and annotation.</title>
        <authorList>
            <consortium name="The Broad Institute Genomics Platform"/>
            <consortium name="The Broad Institute Genome Sequencing Center for Infectious Disease"/>
            <person name="Wu L."/>
            <person name="Ma J."/>
        </authorList>
    </citation>
    <scope>NUCLEOTIDE SEQUENCE [LARGE SCALE GENOMIC DNA]</scope>
    <source>
        <strain evidence="3">CCUG 63419</strain>
    </source>
</reference>
<accession>A0ABW3HGN3</accession>
<dbReference type="Gene3D" id="3.10.620.30">
    <property type="match status" value="1"/>
</dbReference>
<dbReference type="PANTHER" id="PTHR33490">
    <property type="entry name" value="BLR5614 PROTEIN-RELATED"/>
    <property type="match status" value="1"/>
</dbReference>
<keyword evidence="3" id="KW-1185">Reference proteome</keyword>
<dbReference type="Proteomes" id="UP001597044">
    <property type="component" value="Unassembled WGS sequence"/>
</dbReference>
<dbReference type="EMBL" id="JBHTIT010000001">
    <property type="protein sequence ID" value="MFD0950429.1"/>
    <property type="molecule type" value="Genomic_DNA"/>
</dbReference>
<sequence>MRYRIRHETLYDYQQLVLLSQQVLHLAPRPLAWQQIHTARINIQPAPDFSQTSNDSFGNPNQTIELNQPHQHLSLISELDISVLARKPVALSSSLPWQVVTAMCRYPGSAALTPEQRDALIFRHESPLIRIKHEFADWAAPCFVPGRPIFQVAHALMQRIFTELTFDPEATDIGTPLLEVLRKKRGVCQDFAQLMIACLRAYGLPARYVSGYLLTQPPPGQARLIGADASHAWVSVWCPSQGWMDFDPTNNISPSQQHITLAWGRDFTDISPLRGVIHGGGHHELTVRVTVAPYEDQLLPEA</sequence>
<gene>
    <name evidence="2" type="ORF">ACFQ0F_08525</name>
</gene>
<name>A0ABW3HGN3_9GAMM</name>
<feature type="domain" description="Transglutaminase-like" evidence="1">
    <location>
        <begin position="180"/>
        <end position="250"/>
    </location>
</feature>
<dbReference type="SUPFAM" id="SSF54001">
    <property type="entry name" value="Cysteine proteinases"/>
    <property type="match status" value="1"/>
</dbReference>
<comment type="caution">
    <text evidence="2">The sequence shown here is derived from an EMBL/GenBank/DDBJ whole genome shotgun (WGS) entry which is preliminary data.</text>
</comment>
<proteinExistence type="predicted"/>
<organism evidence="2 3">
    <name type="scientific">Paraperlucidibaca wandonensis</name>
    <dbReference type="NCBI Taxonomy" id="1268273"/>
    <lineage>
        <taxon>Bacteria</taxon>
        <taxon>Pseudomonadati</taxon>
        <taxon>Pseudomonadota</taxon>
        <taxon>Gammaproteobacteria</taxon>
        <taxon>Moraxellales</taxon>
        <taxon>Moraxellaceae</taxon>
        <taxon>Paraperlucidibaca</taxon>
    </lineage>
</organism>
<dbReference type="SMART" id="SM00460">
    <property type="entry name" value="TGc"/>
    <property type="match status" value="1"/>
</dbReference>
<dbReference type="InterPro" id="IPR002931">
    <property type="entry name" value="Transglutaminase-like"/>
</dbReference>